<sequence length="385" mass="43058">MWDEKYDSNGSDVKLESIFSMKGGNEESSYAKNSQAQAAHVKATLHLLKDAIDNMSLSAPKSNTLPFTVADLGCSCGTNTFFLMDYIINNISKRYEVGDSEKPPEFQAFFSDLPSNDFNTLFKLMSCSDNAEMRTPTPYCSYYAAGVPGSFHHRLFPSRSIDVFSSIFSLHWLSKLPKTIREAGMEGYNKGKISAHGASEATAEAYRKQFESDLGRFLQCRAEEMKTDGIMFLVLLGRESLDPTDQGTTALMFANHFQGAWDDLVKEGLLEAERRDEFNLPIYSPNLEEFRNLVEANSHFAINKLELVACGSPLVIDCKEDADEVGRVLMNICRSCVEVLVEAHIGKSLSNELFKRMKNRATSDANELVEHMQFSHIVASLSFTN</sequence>
<organism evidence="3 4">
    <name type="scientific">Zostera marina</name>
    <name type="common">Eelgrass</name>
    <dbReference type="NCBI Taxonomy" id="29655"/>
    <lineage>
        <taxon>Eukaryota</taxon>
        <taxon>Viridiplantae</taxon>
        <taxon>Streptophyta</taxon>
        <taxon>Embryophyta</taxon>
        <taxon>Tracheophyta</taxon>
        <taxon>Spermatophyta</taxon>
        <taxon>Magnoliopsida</taxon>
        <taxon>Liliopsida</taxon>
        <taxon>Zosteraceae</taxon>
        <taxon>Zostera</taxon>
    </lineage>
</organism>
<evidence type="ECO:0000313" key="3">
    <source>
        <dbReference type="EMBL" id="KMZ71853.1"/>
    </source>
</evidence>
<dbReference type="InterPro" id="IPR005299">
    <property type="entry name" value="MeTrfase_7"/>
</dbReference>
<evidence type="ECO:0000313" key="4">
    <source>
        <dbReference type="Proteomes" id="UP000036987"/>
    </source>
</evidence>
<dbReference type="OrthoDB" id="1523883at2759"/>
<protein>
    <submittedName>
        <fullName evidence="3">Uncharacterized protein</fullName>
    </submittedName>
</protein>
<dbReference type="EMBL" id="LFYR01000653">
    <property type="protein sequence ID" value="KMZ71853.1"/>
    <property type="molecule type" value="Genomic_DNA"/>
</dbReference>
<accession>A0A0K9PS10</accession>
<proteinExistence type="predicted"/>
<keyword evidence="1" id="KW-0479">Metal-binding</keyword>
<dbReference type="InterPro" id="IPR042086">
    <property type="entry name" value="MeTrfase_capping"/>
</dbReference>
<dbReference type="AlphaFoldDB" id="A0A0K9PS10"/>
<evidence type="ECO:0000256" key="1">
    <source>
        <dbReference type="ARBA" id="ARBA00022723"/>
    </source>
</evidence>
<dbReference type="GO" id="GO:0046872">
    <property type="term" value="F:metal ion binding"/>
    <property type="evidence" value="ECO:0007669"/>
    <property type="project" value="UniProtKB-KW"/>
</dbReference>
<comment type="caution">
    <text evidence="3">The sequence shown here is derived from an EMBL/GenBank/DDBJ whole genome shotgun (WGS) entry which is preliminary data.</text>
</comment>
<dbReference type="SUPFAM" id="SSF53335">
    <property type="entry name" value="S-adenosyl-L-methionine-dependent methyltransferases"/>
    <property type="match status" value="1"/>
</dbReference>
<dbReference type="InterPro" id="IPR029063">
    <property type="entry name" value="SAM-dependent_MTases_sf"/>
</dbReference>
<dbReference type="GO" id="GO:0032259">
    <property type="term" value="P:methylation"/>
    <property type="evidence" value="ECO:0000318"/>
    <property type="project" value="GO_Central"/>
</dbReference>
<dbReference type="Gene3D" id="3.40.50.150">
    <property type="entry name" value="Vaccinia Virus protein VP39"/>
    <property type="match status" value="1"/>
</dbReference>
<gene>
    <name evidence="3" type="ORF">ZOSMA_173G00030</name>
</gene>
<dbReference type="Proteomes" id="UP000036987">
    <property type="component" value="Unassembled WGS sequence"/>
</dbReference>
<keyword evidence="4" id="KW-1185">Reference proteome</keyword>
<name>A0A0K9PS10_ZOSMR</name>
<keyword evidence="2" id="KW-0460">Magnesium</keyword>
<dbReference type="PANTHER" id="PTHR31009">
    <property type="entry name" value="S-ADENOSYL-L-METHIONINE:CARBOXYL METHYLTRANSFERASE FAMILY PROTEIN"/>
    <property type="match status" value="1"/>
</dbReference>
<dbReference type="STRING" id="29655.A0A0K9PS10"/>
<dbReference type="Pfam" id="PF03492">
    <property type="entry name" value="Methyltransf_7"/>
    <property type="match status" value="1"/>
</dbReference>
<dbReference type="GO" id="GO:0008757">
    <property type="term" value="F:S-adenosylmethionine-dependent methyltransferase activity"/>
    <property type="evidence" value="ECO:0000318"/>
    <property type="project" value="GO_Central"/>
</dbReference>
<evidence type="ECO:0000256" key="2">
    <source>
        <dbReference type="ARBA" id="ARBA00022842"/>
    </source>
</evidence>
<dbReference type="Gene3D" id="1.10.1200.270">
    <property type="entry name" value="Methyltransferase, alpha-helical capping domain"/>
    <property type="match status" value="1"/>
</dbReference>
<dbReference type="OMA" id="RPYHAAG"/>
<reference evidence="4" key="1">
    <citation type="journal article" date="2016" name="Nature">
        <title>The genome of the seagrass Zostera marina reveals angiosperm adaptation to the sea.</title>
        <authorList>
            <person name="Olsen J.L."/>
            <person name="Rouze P."/>
            <person name="Verhelst B."/>
            <person name="Lin Y.-C."/>
            <person name="Bayer T."/>
            <person name="Collen J."/>
            <person name="Dattolo E."/>
            <person name="De Paoli E."/>
            <person name="Dittami S."/>
            <person name="Maumus F."/>
            <person name="Michel G."/>
            <person name="Kersting A."/>
            <person name="Lauritano C."/>
            <person name="Lohaus R."/>
            <person name="Toepel M."/>
            <person name="Tonon T."/>
            <person name="Vanneste K."/>
            <person name="Amirebrahimi M."/>
            <person name="Brakel J."/>
            <person name="Bostroem C."/>
            <person name="Chovatia M."/>
            <person name="Grimwood J."/>
            <person name="Jenkins J.W."/>
            <person name="Jueterbock A."/>
            <person name="Mraz A."/>
            <person name="Stam W.T."/>
            <person name="Tice H."/>
            <person name="Bornberg-Bauer E."/>
            <person name="Green P.J."/>
            <person name="Pearson G.A."/>
            <person name="Procaccini G."/>
            <person name="Duarte C.M."/>
            <person name="Schmutz J."/>
            <person name="Reusch T.B.H."/>
            <person name="Van de Peer Y."/>
        </authorList>
    </citation>
    <scope>NUCLEOTIDE SEQUENCE [LARGE SCALE GENOMIC DNA]</scope>
    <source>
        <strain evidence="4">cv. Finnish</strain>
    </source>
</reference>